<accession>A0ABN8S953</accession>
<dbReference type="PANTHER" id="PTHR46704:SF1">
    <property type="entry name" value="TELOMERE LENGTH REGULATION PROTEIN TEL2 HOMOLOG"/>
    <property type="match status" value="1"/>
</dbReference>
<evidence type="ECO:0000313" key="2">
    <source>
        <dbReference type="Proteomes" id="UP001159405"/>
    </source>
</evidence>
<feature type="non-terminal residue" evidence="1">
    <location>
        <position position="1"/>
    </location>
</feature>
<dbReference type="Proteomes" id="UP001159405">
    <property type="component" value="Unassembled WGS sequence"/>
</dbReference>
<keyword evidence="2" id="KW-1185">Reference proteome</keyword>
<proteinExistence type="predicted"/>
<organism evidence="1 2">
    <name type="scientific">Porites lobata</name>
    <dbReference type="NCBI Taxonomy" id="104759"/>
    <lineage>
        <taxon>Eukaryota</taxon>
        <taxon>Metazoa</taxon>
        <taxon>Cnidaria</taxon>
        <taxon>Anthozoa</taxon>
        <taxon>Hexacorallia</taxon>
        <taxon>Scleractinia</taxon>
        <taxon>Fungiina</taxon>
        <taxon>Poritidae</taxon>
        <taxon>Porites</taxon>
    </lineage>
</organism>
<dbReference type="EMBL" id="CALNXK010000501">
    <property type="protein sequence ID" value="CAH3186765.1"/>
    <property type="molecule type" value="Genomic_DNA"/>
</dbReference>
<sequence>LLLLLESGRDVDVNTLLQSELAPVPKSLATLDGSLREAGKSDLGTILQGNVCKSQMPISRSQTCTIIDGMAAVQSLANSSGAKTFGEWSDRFLRHVTSHFSDSCTRVDVLFDRYVKNSIKGGTRDKRKEKKSTGIRRNVDNRDQRIGNWERFIILEDNKASLAHFLSTEIWESYSAPPGRELVINGGFKDTLKVWSSDTSRQDIRELASDHEEADTTIVLHARDAAARGYKQVNILCRDTDVLVLLLAHREQLCQEIWMFAGTSRQRRYIPVHRIPLCEEKRKSLLAFHAITGCDTTSQFYGVGKASAWKVFEDAPDLLEHLGEESQISADVLAKAEAFVCKLYNPGIQEVEINKERAAAFRKSKKDLDALPPTQDALILHVKRANYQTMVWNKALEPCPSLPKPEESGWYYSEGLLKPKLITREEVSTACLQLAYCGCSREGECCVNRRCTCVQLSLCCSKACKCGDRCRNDRNTAAEANEA</sequence>
<protein>
    <recommendedName>
        <fullName evidence="3">Tesmin/TSO1-like CXC domain-containing protein</fullName>
    </recommendedName>
</protein>
<evidence type="ECO:0000313" key="1">
    <source>
        <dbReference type="EMBL" id="CAH3186765.1"/>
    </source>
</evidence>
<name>A0ABN8S953_9CNID</name>
<gene>
    <name evidence="1" type="ORF">PLOB_00036101</name>
</gene>
<reference evidence="1 2" key="1">
    <citation type="submission" date="2022-05" db="EMBL/GenBank/DDBJ databases">
        <authorList>
            <consortium name="Genoscope - CEA"/>
            <person name="William W."/>
        </authorList>
    </citation>
    <scope>NUCLEOTIDE SEQUENCE [LARGE SCALE GENOMIC DNA]</scope>
</reference>
<evidence type="ECO:0008006" key="3">
    <source>
        <dbReference type="Google" id="ProtNLM"/>
    </source>
</evidence>
<dbReference type="PANTHER" id="PTHR46704">
    <property type="entry name" value="CXC DOMAIN-CONTAINING PROTEIN-RELATED"/>
    <property type="match status" value="1"/>
</dbReference>
<comment type="caution">
    <text evidence="1">The sequence shown here is derived from an EMBL/GenBank/DDBJ whole genome shotgun (WGS) entry which is preliminary data.</text>
</comment>